<gene>
    <name evidence="1" type="ORF">PGQ11_006960</name>
</gene>
<dbReference type="SUPFAM" id="SSF48576">
    <property type="entry name" value="Terpenoid synthases"/>
    <property type="match status" value="1"/>
</dbReference>
<dbReference type="Pfam" id="PF19086">
    <property type="entry name" value="Terpene_syn_C_2"/>
    <property type="match status" value="1"/>
</dbReference>
<sequence>MARNVTKIWEITNLFGNFKSSSAVRTMEFQYSEVVDPSSYETEGHSGGIEVRKSKLTELEDRGAIRAHQDWSRHVGPCKGYRGGLGPEYSFVSVVMPECIPERMEVVAYANEFAFMYDDIVECMGCDVAFQGQAENNEIMNEFLEASQMLSRKDSHAMTDGKAGKKRIQSLIFSEMLSIDPECAKTTMKAWAWFIEVGSAREHDMRFKSMAEYIPYRIRDVGEMYWYGVVTFGMGLRIPDHETEHCQALVAPAWIAVGLQNDLLSWPKEVAAARAQGKDHVINSIWVLMQEHRIGVFEAMQICRGLIKGYVAEYLEIVETHKDNEALSGDLRRYLVAIKYSISGHLVWSLNCPIYNPEVTFNKKQRLWMCNGVPVLSSSLDLTTRRRESGYVGDGATVFA</sequence>
<evidence type="ECO:0000313" key="2">
    <source>
        <dbReference type="Proteomes" id="UP001390339"/>
    </source>
</evidence>
<organism evidence="1 2">
    <name type="scientific">Apiospora arundinis</name>
    <dbReference type="NCBI Taxonomy" id="335852"/>
    <lineage>
        <taxon>Eukaryota</taxon>
        <taxon>Fungi</taxon>
        <taxon>Dikarya</taxon>
        <taxon>Ascomycota</taxon>
        <taxon>Pezizomycotina</taxon>
        <taxon>Sordariomycetes</taxon>
        <taxon>Xylariomycetidae</taxon>
        <taxon>Amphisphaeriales</taxon>
        <taxon>Apiosporaceae</taxon>
        <taxon>Apiospora</taxon>
    </lineage>
</organism>
<protein>
    <submittedName>
        <fullName evidence="1">Fusicoccadiene synthase</fullName>
    </submittedName>
</protein>
<keyword evidence="2" id="KW-1185">Reference proteome</keyword>
<dbReference type="Proteomes" id="UP001390339">
    <property type="component" value="Unassembled WGS sequence"/>
</dbReference>
<proteinExistence type="predicted"/>
<name>A0ABR2IU76_9PEZI</name>
<dbReference type="EMBL" id="JAPCWZ010000004">
    <property type="protein sequence ID" value="KAK8868382.1"/>
    <property type="molecule type" value="Genomic_DNA"/>
</dbReference>
<dbReference type="Gene3D" id="1.10.600.10">
    <property type="entry name" value="Farnesyl Diphosphate Synthase"/>
    <property type="match status" value="1"/>
</dbReference>
<accession>A0ABR2IU76</accession>
<comment type="caution">
    <text evidence="1">The sequence shown here is derived from an EMBL/GenBank/DDBJ whole genome shotgun (WGS) entry which is preliminary data.</text>
</comment>
<reference evidence="1 2" key="1">
    <citation type="journal article" date="2024" name="IMA Fungus">
        <title>Apiospora arundinis, a panoply of carbohydrate-active enzymes and secondary metabolites.</title>
        <authorList>
            <person name="Sorensen T."/>
            <person name="Petersen C."/>
            <person name="Muurmann A.T."/>
            <person name="Christiansen J.V."/>
            <person name="Brundto M.L."/>
            <person name="Overgaard C.K."/>
            <person name="Boysen A.T."/>
            <person name="Wollenberg R.D."/>
            <person name="Larsen T.O."/>
            <person name="Sorensen J.L."/>
            <person name="Nielsen K.L."/>
            <person name="Sondergaard T.E."/>
        </authorList>
    </citation>
    <scope>NUCLEOTIDE SEQUENCE [LARGE SCALE GENOMIC DNA]</scope>
    <source>
        <strain evidence="1 2">AAU 773</strain>
    </source>
</reference>
<evidence type="ECO:0000313" key="1">
    <source>
        <dbReference type="EMBL" id="KAK8868382.1"/>
    </source>
</evidence>
<dbReference type="InterPro" id="IPR008949">
    <property type="entry name" value="Isoprenoid_synthase_dom_sf"/>
</dbReference>